<dbReference type="Pfam" id="PF05721">
    <property type="entry name" value="PhyH"/>
    <property type="match status" value="1"/>
</dbReference>
<dbReference type="InterPro" id="IPR008775">
    <property type="entry name" value="Phytyl_CoA_dOase-like"/>
</dbReference>
<organism evidence="1">
    <name type="scientific">plant metagenome</name>
    <dbReference type="NCBI Taxonomy" id="1297885"/>
    <lineage>
        <taxon>unclassified sequences</taxon>
        <taxon>metagenomes</taxon>
        <taxon>organismal metagenomes</taxon>
    </lineage>
</organism>
<dbReference type="GO" id="GO:0046872">
    <property type="term" value="F:metal ion binding"/>
    <property type="evidence" value="ECO:0007669"/>
    <property type="project" value="UniProtKB-ARBA"/>
</dbReference>
<proteinExistence type="predicted"/>
<sequence length="252" mass="28206">MDEVAEQIRRLGYAVIDSGYTEAERQALSEAFDMARAAYVQRWGEARLKRLGELHTLRALLTHGGPLFLKLATHRVLLELLERLIEGKFALSQQNGVINPAGESYNQGAWHRDLPYQHFLSSTPLAVNALFCMDDFTTENGSTFVLPGSHRSAAFPSEAYLRQHALQVEAKAGQFIVMDCMLFHSGGRNRGNADRRAVNHAYMIPYFRQQIELPGNLDASTLSESEKSLLGFSYSSPPSVEAYLVSREKKNV</sequence>
<dbReference type="GO" id="GO:0016491">
    <property type="term" value="F:oxidoreductase activity"/>
    <property type="evidence" value="ECO:0007669"/>
    <property type="project" value="UniProtKB-ARBA"/>
</dbReference>
<dbReference type="AlphaFoldDB" id="A0A484U2C4"/>
<name>A0A484U2C4_9ZZZZ</name>
<protein>
    <recommendedName>
        <fullName evidence="2">Phytanoyl-CoA dioxygenase</fullName>
    </recommendedName>
</protein>
<dbReference type="PANTHER" id="PTHR20883">
    <property type="entry name" value="PHYTANOYL-COA DIOXYGENASE DOMAIN CONTAINING 1"/>
    <property type="match status" value="1"/>
</dbReference>
<evidence type="ECO:0000313" key="1">
    <source>
        <dbReference type="EMBL" id="VFR81212.1"/>
    </source>
</evidence>
<reference evidence="1" key="1">
    <citation type="submission" date="2019-03" db="EMBL/GenBank/DDBJ databases">
        <authorList>
            <person name="Danneels B."/>
        </authorList>
    </citation>
    <scope>NUCLEOTIDE SEQUENCE</scope>
</reference>
<dbReference type="Gene3D" id="2.60.120.620">
    <property type="entry name" value="q2cbj1_9rhob like domain"/>
    <property type="match status" value="1"/>
</dbReference>
<accession>A0A484U2C4</accession>
<gene>
    <name evidence="1" type="ORF">ISE2_4028</name>
</gene>
<evidence type="ECO:0008006" key="2">
    <source>
        <dbReference type="Google" id="ProtNLM"/>
    </source>
</evidence>
<dbReference type="SUPFAM" id="SSF51197">
    <property type="entry name" value="Clavaminate synthase-like"/>
    <property type="match status" value="1"/>
</dbReference>
<dbReference type="EMBL" id="CAADIN010000009">
    <property type="protein sequence ID" value="VFR81212.1"/>
    <property type="molecule type" value="Genomic_DNA"/>
</dbReference>
<dbReference type="PANTHER" id="PTHR20883:SF48">
    <property type="entry name" value="ECTOINE DIOXYGENASE"/>
    <property type="match status" value="1"/>
</dbReference>